<dbReference type="EMBL" id="MNZM01000066">
    <property type="protein sequence ID" value="OIP84070.1"/>
    <property type="molecule type" value="Genomic_DNA"/>
</dbReference>
<dbReference type="PANTHER" id="PTHR33908">
    <property type="entry name" value="MANNOSYLTRANSFERASE YKCB-RELATED"/>
    <property type="match status" value="1"/>
</dbReference>
<dbReference type="InterPro" id="IPR038731">
    <property type="entry name" value="RgtA/B/C-like"/>
</dbReference>
<dbReference type="GO" id="GO:0005886">
    <property type="term" value="C:plasma membrane"/>
    <property type="evidence" value="ECO:0007669"/>
    <property type="project" value="UniProtKB-SubCell"/>
</dbReference>
<name>A0A1J5HVI3_9BACT</name>
<keyword evidence="4" id="KW-0808">Transferase</keyword>
<dbReference type="Proteomes" id="UP000183758">
    <property type="component" value="Unassembled WGS sequence"/>
</dbReference>
<keyword evidence="6 8" id="KW-1133">Transmembrane helix</keyword>
<feature type="transmembrane region" description="Helical" evidence="8">
    <location>
        <begin position="342"/>
        <end position="359"/>
    </location>
</feature>
<feature type="transmembrane region" description="Helical" evidence="8">
    <location>
        <begin position="158"/>
        <end position="175"/>
    </location>
</feature>
<feature type="transmembrane region" description="Helical" evidence="8">
    <location>
        <begin position="205"/>
        <end position="232"/>
    </location>
</feature>
<proteinExistence type="predicted"/>
<feature type="transmembrane region" description="Helical" evidence="8">
    <location>
        <begin position="181"/>
        <end position="198"/>
    </location>
</feature>
<sequence>MNKKSALLYFILTLILFLGLWFRLKGISTNHSFWSDEAFVSSFSQDIITGKTSWIKGASMVGYQPLQIVVTAFSFMIFGISEFSARLPTVLFGVIGIFFAFLVAKKLSNWSGGLLAAFLMAFSQLNLSHATQAKPYVVLQTLFLVQIYLLIKLIDKKKLSALVMLFITTCIVYFFHSLAVLFWISFGITLIVTYFLNLKKLIQKPLIVLGILLSIVLVMYFFGIFKELIILFKPLNGRFLFAYSNTVFLKNIFLRQYGIFLIPAVLSFLMIDKKYRGLIAGIICYIFVLLFMWNFRSYSHNMRYLMTFFGFIFVFFGVFLGKITDLLYLKFQSASWRTNFKFIPILVLITIYISSYKIVCTPQNYYSPNLDLYGDVQNADYKTMFAWIEKKYGNDINKIAIFNDLIDSERFYLNRSSNAYFMKGAIKPYPHPINKIMILCSLDDFLKQKARYQSGILIIEDWESFLPEDIKQYAKKNLRLEYRVEKMTVGGERDIWPLEVRSWGMN</sequence>
<evidence type="ECO:0000313" key="11">
    <source>
        <dbReference type="Proteomes" id="UP000183758"/>
    </source>
</evidence>
<protein>
    <recommendedName>
        <fullName evidence="9">Glycosyltransferase RgtA/B/C/D-like domain-containing protein</fullName>
    </recommendedName>
</protein>
<evidence type="ECO:0000256" key="8">
    <source>
        <dbReference type="SAM" id="Phobius"/>
    </source>
</evidence>
<dbReference type="GO" id="GO:0009103">
    <property type="term" value="P:lipopolysaccharide biosynthetic process"/>
    <property type="evidence" value="ECO:0007669"/>
    <property type="project" value="UniProtKB-ARBA"/>
</dbReference>
<evidence type="ECO:0000256" key="5">
    <source>
        <dbReference type="ARBA" id="ARBA00022692"/>
    </source>
</evidence>
<keyword evidence="7 8" id="KW-0472">Membrane</keyword>
<evidence type="ECO:0000256" key="7">
    <source>
        <dbReference type="ARBA" id="ARBA00023136"/>
    </source>
</evidence>
<dbReference type="InterPro" id="IPR050297">
    <property type="entry name" value="LipidA_mod_glycosyltrf_83"/>
</dbReference>
<feature type="transmembrane region" description="Helical" evidence="8">
    <location>
        <begin position="86"/>
        <end position="103"/>
    </location>
</feature>
<gene>
    <name evidence="10" type="ORF">AUK04_02730</name>
</gene>
<evidence type="ECO:0000259" key="9">
    <source>
        <dbReference type="Pfam" id="PF13231"/>
    </source>
</evidence>
<reference evidence="10 11" key="1">
    <citation type="journal article" date="2016" name="Environ. Microbiol.">
        <title>Genomic resolution of a cold subsurface aquifer community provides metabolic insights for novel microbes adapted to high CO concentrations.</title>
        <authorList>
            <person name="Probst A.J."/>
            <person name="Castelle C.J."/>
            <person name="Singh A."/>
            <person name="Brown C.T."/>
            <person name="Anantharaman K."/>
            <person name="Sharon I."/>
            <person name="Hug L.A."/>
            <person name="Burstein D."/>
            <person name="Emerson J.B."/>
            <person name="Thomas B.C."/>
            <person name="Banfield J.F."/>
        </authorList>
    </citation>
    <scope>NUCLEOTIDE SEQUENCE [LARGE SCALE GENOMIC DNA]</scope>
    <source>
        <strain evidence="10">CG2_30_33_16</strain>
    </source>
</reference>
<feature type="transmembrane region" description="Helical" evidence="8">
    <location>
        <begin position="302"/>
        <end position="321"/>
    </location>
</feature>
<feature type="transmembrane region" description="Helical" evidence="8">
    <location>
        <begin position="278"/>
        <end position="296"/>
    </location>
</feature>
<evidence type="ECO:0000256" key="3">
    <source>
        <dbReference type="ARBA" id="ARBA00022676"/>
    </source>
</evidence>
<feature type="domain" description="Glycosyltransferase RgtA/B/C/D-like" evidence="9">
    <location>
        <begin position="70"/>
        <end position="219"/>
    </location>
</feature>
<dbReference type="Pfam" id="PF13231">
    <property type="entry name" value="PMT_2"/>
    <property type="match status" value="1"/>
</dbReference>
<evidence type="ECO:0000256" key="4">
    <source>
        <dbReference type="ARBA" id="ARBA00022679"/>
    </source>
</evidence>
<feature type="transmembrane region" description="Helical" evidence="8">
    <location>
        <begin position="61"/>
        <end position="80"/>
    </location>
</feature>
<dbReference type="AlphaFoldDB" id="A0A1J5HVI3"/>
<organism evidence="10 11">
    <name type="scientific">Candidatus Roizmanbacteria bacterium CG2_30_33_16</name>
    <dbReference type="NCBI Taxonomy" id="1805340"/>
    <lineage>
        <taxon>Bacteria</taxon>
        <taxon>Candidatus Roizmaniibacteriota</taxon>
    </lineage>
</organism>
<evidence type="ECO:0000256" key="1">
    <source>
        <dbReference type="ARBA" id="ARBA00004651"/>
    </source>
</evidence>
<comment type="subcellular location">
    <subcellularLocation>
        <location evidence="1">Cell membrane</location>
        <topology evidence="1">Multi-pass membrane protein</topology>
    </subcellularLocation>
</comment>
<evidence type="ECO:0000313" key="10">
    <source>
        <dbReference type="EMBL" id="OIP84070.1"/>
    </source>
</evidence>
<keyword evidence="2" id="KW-1003">Cell membrane</keyword>
<dbReference type="PANTHER" id="PTHR33908:SF11">
    <property type="entry name" value="MEMBRANE PROTEIN"/>
    <property type="match status" value="1"/>
</dbReference>
<feature type="transmembrane region" description="Helical" evidence="8">
    <location>
        <begin position="6"/>
        <end position="24"/>
    </location>
</feature>
<accession>A0A1J5HVI3</accession>
<comment type="caution">
    <text evidence="10">The sequence shown here is derived from an EMBL/GenBank/DDBJ whole genome shotgun (WGS) entry which is preliminary data.</text>
</comment>
<feature type="transmembrane region" description="Helical" evidence="8">
    <location>
        <begin position="252"/>
        <end position="271"/>
    </location>
</feature>
<feature type="transmembrane region" description="Helical" evidence="8">
    <location>
        <begin position="133"/>
        <end position="151"/>
    </location>
</feature>
<keyword evidence="3" id="KW-0328">Glycosyltransferase</keyword>
<evidence type="ECO:0000256" key="6">
    <source>
        <dbReference type="ARBA" id="ARBA00022989"/>
    </source>
</evidence>
<evidence type="ECO:0000256" key="2">
    <source>
        <dbReference type="ARBA" id="ARBA00022475"/>
    </source>
</evidence>
<keyword evidence="5 8" id="KW-0812">Transmembrane</keyword>
<dbReference type="GO" id="GO:0016763">
    <property type="term" value="F:pentosyltransferase activity"/>
    <property type="evidence" value="ECO:0007669"/>
    <property type="project" value="TreeGrafter"/>
</dbReference>